<dbReference type="InterPro" id="IPR045279">
    <property type="entry name" value="ARR-like"/>
</dbReference>
<evidence type="ECO:0000313" key="7">
    <source>
        <dbReference type="EMBL" id="MCD9643210.1"/>
    </source>
</evidence>
<dbReference type="InterPro" id="IPR006447">
    <property type="entry name" value="Myb_dom_plants"/>
</dbReference>
<keyword evidence="1" id="KW-0902">Two-component regulatory system</keyword>
<evidence type="ECO:0000259" key="6">
    <source>
        <dbReference type="PROSITE" id="PS50110"/>
    </source>
</evidence>
<dbReference type="EMBL" id="JACEIK010003818">
    <property type="protein sequence ID" value="MCD9643210.1"/>
    <property type="molecule type" value="Genomic_DNA"/>
</dbReference>
<evidence type="ECO:0000256" key="3">
    <source>
        <dbReference type="ARBA" id="ARBA00023163"/>
    </source>
</evidence>
<dbReference type="NCBIfam" id="TIGR01557">
    <property type="entry name" value="myb_SHAQKYF"/>
    <property type="match status" value="1"/>
</dbReference>
<dbReference type="Proteomes" id="UP000823775">
    <property type="component" value="Unassembled WGS sequence"/>
</dbReference>
<keyword evidence="4" id="KW-0539">Nucleus</keyword>
<evidence type="ECO:0000256" key="2">
    <source>
        <dbReference type="ARBA" id="ARBA00023015"/>
    </source>
</evidence>
<dbReference type="Gene3D" id="1.10.10.60">
    <property type="entry name" value="Homeodomain-like"/>
    <property type="match status" value="1"/>
</dbReference>
<organism evidence="7 8">
    <name type="scientific">Datura stramonium</name>
    <name type="common">Jimsonweed</name>
    <name type="synonym">Common thornapple</name>
    <dbReference type="NCBI Taxonomy" id="4076"/>
    <lineage>
        <taxon>Eukaryota</taxon>
        <taxon>Viridiplantae</taxon>
        <taxon>Streptophyta</taxon>
        <taxon>Embryophyta</taxon>
        <taxon>Tracheophyta</taxon>
        <taxon>Spermatophyta</taxon>
        <taxon>Magnoliopsida</taxon>
        <taxon>eudicotyledons</taxon>
        <taxon>Gunneridae</taxon>
        <taxon>Pentapetalae</taxon>
        <taxon>asterids</taxon>
        <taxon>lamiids</taxon>
        <taxon>Solanales</taxon>
        <taxon>Solanaceae</taxon>
        <taxon>Solanoideae</taxon>
        <taxon>Datureae</taxon>
        <taxon>Datura</taxon>
    </lineage>
</organism>
<keyword evidence="8" id="KW-1185">Reference proteome</keyword>
<evidence type="ECO:0000256" key="5">
    <source>
        <dbReference type="PROSITE-ProRule" id="PRU00169"/>
    </source>
</evidence>
<protein>
    <recommendedName>
        <fullName evidence="6">Response regulatory domain-containing protein</fullName>
    </recommendedName>
</protein>
<accession>A0ABS8VAI9</accession>
<dbReference type="SUPFAM" id="SSF46689">
    <property type="entry name" value="Homeodomain-like"/>
    <property type="match status" value="1"/>
</dbReference>
<dbReference type="PANTHER" id="PTHR43874:SF19">
    <property type="entry name" value="RESPONSE REGULATOR 23-RELATED"/>
    <property type="match status" value="1"/>
</dbReference>
<dbReference type="PANTHER" id="PTHR43874">
    <property type="entry name" value="TWO-COMPONENT RESPONSE REGULATOR"/>
    <property type="match status" value="1"/>
</dbReference>
<keyword evidence="3" id="KW-0804">Transcription</keyword>
<feature type="non-terminal residue" evidence="7">
    <location>
        <position position="1"/>
    </location>
</feature>
<comment type="caution">
    <text evidence="5">Lacks conserved residue(s) required for the propagation of feature annotation.</text>
</comment>
<keyword evidence="2" id="KW-0805">Transcription regulation</keyword>
<comment type="caution">
    <text evidence="7">The sequence shown here is derived from an EMBL/GenBank/DDBJ whole genome shotgun (WGS) entry which is preliminary data.</text>
</comment>
<feature type="non-terminal residue" evidence="7">
    <location>
        <position position="149"/>
    </location>
</feature>
<sequence>MSADERDSTALRAIESGVKFFILKPICEDDIRDLWQYAIMRKNNYKSVVIYEIERSSNGLIEKIHHHEVIVVESSPSVCEEFNEKMDKPGRKDEDNVFKPSNKSNIVWTPSLHSRFLDAIREIEAIPRKINTFMDILELTRRQVASHLQ</sequence>
<name>A0ABS8VAI9_DATST</name>
<evidence type="ECO:0000313" key="8">
    <source>
        <dbReference type="Proteomes" id="UP000823775"/>
    </source>
</evidence>
<evidence type="ECO:0000256" key="4">
    <source>
        <dbReference type="ARBA" id="ARBA00023242"/>
    </source>
</evidence>
<dbReference type="InterPro" id="IPR009057">
    <property type="entry name" value="Homeodomain-like_sf"/>
</dbReference>
<evidence type="ECO:0000256" key="1">
    <source>
        <dbReference type="ARBA" id="ARBA00023012"/>
    </source>
</evidence>
<dbReference type="PROSITE" id="PS50110">
    <property type="entry name" value="RESPONSE_REGULATORY"/>
    <property type="match status" value="1"/>
</dbReference>
<reference evidence="7 8" key="1">
    <citation type="journal article" date="2021" name="BMC Genomics">
        <title>Datura genome reveals duplications of psychoactive alkaloid biosynthetic genes and high mutation rate following tissue culture.</title>
        <authorList>
            <person name="Rajewski A."/>
            <person name="Carter-House D."/>
            <person name="Stajich J."/>
            <person name="Litt A."/>
        </authorList>
    </citation>
    <scope>NUCLEOTIDE SEQUENCE [LARGE SCALE GENOMIC DNA]</scope>
    <source>
        <strain evidence="7">AR-01</strain>
    </source>
</reference>
<gene>
    <name evidence="7" type="ORF">HAX54_030460</name>
</gene>
<feature type="domain" description="Response regulatory" evidence="6">
    <location>
        <begin position="1"/>
        <end position="39"/>
    </location>
</feature>
<proteinExistence type="predicted"/>
<dbReference type="InterPro" id="IPR001789">
    <property type="entry name" value="Sig_transdc_resp-reg_receiver"/>
</dbReference>